<reference evidence="2 3" key="1">
    <citation type="submission" date="2024-02" db="EMBL/GenBank/DDBJ databases">
        <title>A draft genome for the cacao thread blight pathogen Marasmius crinis-equi.</title>
        <authorList>
            <person name="Cohen S.P."/>
            <person name="Baruah I.K."/>
            <person name="Amoako-Attah I."/>
            <person name="Bukari Y."/>
            <person name="Meinhardt L.W."/>
            <person name="Bailey B.A."/>
        </authorList>
    </citation>
    <scope>NUCLEOTIDE SEQUENCE [LARGE SCALE GENOMIC DNA]</scope>
    <source>
        <strain evidence="2 3">GH-76</strain>
    </source>
</reference>
<keyword evidence="3" id="KW-1185">Reference proteome</keyword>
<proteinExistence type="predicted"/>
<evidence type="ECO:0000313" key="3">
    <source>
        <dbReference type="Proteomes" id="UP001465976"/>
    </source>
</evidence>
<feature type="compositionally biased region" description="Basic and acidic residues" evidence="1">
    <location>
        <begin position="68"/>
        <end position="77"/>
    </location>
</feature>
<feature type="region of interest" description="Disordered" evidence="1">
    <location>
        <begin position="1"/>
        <end position="77"/>
    </location>
</feature>
<evidence type="ECO:0000313" key="2">
    <source>
        <dbReference type="EMBL" id="KAL0565680.1"/>
    </source>
</evidence>
<evidence type="ECO:0000256" key="1">
    <source>
        <dbReference type="SAM" id="MobiDB-lite"/>
    </source>
</evidence>
<name>A0ABR3ERY8_9AGAR</name>
<dbReference type="EMBL" id="JBAHYK010002166">
    <property type="protein sequence ID" value="KAL0565680.1"/>
    <property type="molecule type" value="Genomic_DNA"/>
</dbReference>
<organism evidence="2 3">
    <name type="scientific">Marasmius crinis-equi</name>
    <dbReference type="NCBI Taxonomy" id="585013"/>
    <lineage>
        <taxon>Eukaryota</taxon>
        <taxon>Fungi</taxon>
        <taxon>Dikarya</taxon>
        <taxon>Basidiomycota</taxon>
        <taxon>Agaricomycotina</taxon>
        <taxon>Agaricomycetes</taxon>
        <taxon>Agaricomycetidae</taxon>
        <taxon>Agaricales</taxon>
        <taxon>Marasmiineae</taxon>
        <taxon>Marasmiaceae</taxon>
        <taxon>Marasmius</taxon>
    </lineage>
</organism>
<accession>A0ABR3ERY8</accession>
<dbReference type="Proteomes" id="UP001465976">
    <property type="component" value="Unassembled WGS sequence"/>
</dbReference>
<feature type="compositionally biased region" description="Acidic residues" evidence="1">
    <location>
        <begin position="24"/>
        <end position="34"/>
    </location>
</feature>
<gene>
    <name evidence="2" type="ORF">V5O48_016340</name>
</gene>
<sequence length="77" mass="8572">MPARYAPLPNNNEDADRELNAAFDGDDDDDDDENTPLNPVHARQEVTTTISSSSAPIAITHESSGSYDFERDYDLRE</sequence>
<feature type="compositionally biased region" description="Low complexity" evidence="1">
    <location>
        <begin position="47"/>
        <end position="60"/>
    </location>
</feature>
<protein>
    <submittedName>
        <fullName evidence="2">Uncharacterized protein</fullName>
    </submittedName>
</protein>
<comment type="caution">
    <text evidence="2">The sequence shown here is derived from an EMBL/GenBank/DDBJ whole genome shotgun (WGS) entry which is preliminary data.</text>
</comment>